<sequence length="99" mass="10729">MDFKFNKFNYFKGYEEDDEPDLSNFGFNHICRHGGPDAPERGMDDGPTTSTASTARVSDPPTASAPAPDNKKAKEAPKESDETASEAKDGEGEGEKKSQ</sequence>
<organism evidence="3">
    <name type="scientific">Caenorhabditis brenneri</name>
    <name type="common">Nematode worm</name>
    <dbReference type="NCBI Taxonomy" id="135651"/>
    <lineage>
        <taxon>Eukaryota</taxon>
        <taxon>Metazoa</taxon>
        <taxon>Ecdysozoa</taxon>
        <taxon>Nematoda</taxon>
        <taxon>Chromadorea</taxon>
        <taxon>Rhabditida</taxon>
        <taxon>Rhabditina</taxon>
        <taxon>Rhabditomorpha</taxon>
        <taxon>Rhabditoidea</taxon>
        <taxon>Rhabditidae</taxon>
        <taxon>Peloderinae</taxon>
        <taxon>Caenorhabditis</taxon>
    </lineage>
</organism>
<feature type="compositionally biased region" description="Basic and acidic residues" evidence="1">
    <location>
        <begin position="69"/>
        <end position="99"/>
    </location>
</feature>
<feature type="compositionally biased region" description="Polar residues" evidence="1">
    <location>
        <begin position="47"/>
        <end position="56"/>
    </location>
</feature>
<dbReference type="HOGENOM" id="CLU_2322432_0_0_1"/>
<evidence type="ECO:0000313" key="3">
    <source>
        <dbReference type="Proteomes" id="UP000008068"/>
    </source>
</evidence>
<gene>
    <name evidence="2" type="ORF">CAEBREN_04917</name>
</gene>
<dbReference type="EMBL" id="GL379786">
    <property type="protein sequence ID" value="EGT30016.1"/>
    <property type="molecule type" value="Genomic_DNA"/>
</dbReference>
<dbReference type="AlphaFoldDB" id="G0M7R7"/>
<evidence type="ECO:0000313" key="2">
    <source>
        <dbReference type="EMBL" id="EGT30016.1"/>
    </source>
</evidence>
<reference evidence="3" key="1">
    <citation type="submission" date="2011-07" db="EMBL/GenBank/DDBJ databases">
        <authorList>
            <consortium name="Caenorhabditis brenneri Sequencing and Analysis Consortium"/>
            <person name="Wilson R.K."/>
        </authorList>
    </citation>
    <scope>NUCLEOTIDE SEQUENCE [LARGE SCALE GENOMIC DNA]</scope>
    <source>
        <strain evidence="3">PB2801</strain>
    </source>
</reference>
<feature type="compositionally biased region" description="Low complexity" evidence="1">
    <location>
        <begin position="58"/>
        <end position="68"/>
    </location>
</feature>
<feature type="region of interest" description="Disordered" evidence="1">
    <location>
        <begin position="13"/>
        <end position="99"/>
    </location>
</feature>
<evidence type="ECO:0000256" key="1">
    <source>
        <dbReference type="SAM" id="MobiDB-lite"/>
    </source>
</evidence>
<dbReference type="InParanoid" id="G0M7R7"/>
<accession>G0M7R7</accession>
<dbReference type="Proteomes" id="UP000008068">
    <property type="component" value="Unassembled WGS sequence"/>
</dbReference>
<keyword evidence="3" id="KW-1185">Reference proteome</keyword>
<name>G0M7R7_CAEBE</name>
<feature type="compositionally biased region" description="Basic and acidic residues" evidence="1">
    <location>
        <begin position="34"/>
        <end position="44"/>
    </location>
</feature>
<protein>
    <submittedName>
        <fullName evidence="2">Uncharacterized protein</fullName>
    </submittedName>
</protein>
<proteinExistence type="predicted"/>